<comment type="similarity">
    <text evidence="2">Belongs to the urea transporter family.</text>
</comment>
<evidence type="ECO:0000313" key="9">
    <source>
        <dbReference type="EMBL" id="SCS41589.1"/>
    </source>
</evidence>
<dbReference type="EMBL" id="FMPG01000002">
    <property type="protein sequence ID" value="SCS60115.1"/>
    <property type="molecule type" value="Genomic_DNA"/>
</dbReference>
<protein>
    <submittedName>
        <fullName evidence="10">Urea transporter</fullName>
    </submittedName>
</protein>
<dbReference type="PIRSF" id="PIRSF016502">
    <property type="entry name" value="Urea_transporter"/>
    <property type="match status" value="1"/>
</dbReference>
<feature type="transmembrane region" description="Helical" evidence="8">
    <location>
        <begin position="173"/>
        <end position="191"/>
    </location>
</feature>
<name>A0A1D4HWQ6_9STAP</name>
<feature type="transmembrane region" description="Helical" evidence="8">
    <location>
        <begin position="198"/>
        <end position="218"/>
    </location>
</feature>
<dbReference type="PANTHER" id="PTHR10464:SF4">
    <property type="entry name" value="UREA TRANSPORTER"/>
    <property type="match status" value="1"/>
</dbReference>
<reference evidence="10 12" key="1">
    <citation type="submission" date="2016-09" db="EMBL/GenBank/DDBJ databases">
        <authorList>
            <consortium name="Pathogen Informatics"/>
        </authorList>
    </citation>
    <scope>NUCLEOTIDE SEQUENCE [LARGE SCALE GENOMIC DNA]</scope>
    <source>
        <strain evidence="10 12">82B</strain>
    </source>
</reference>
<dbReference type="InterPro" id="IPR017807">
    <property type="entry name" value="Urea_transporter_bac"/>
</dbReference>
<evidence type="ECO:0000256" key="7">
    <source>
        <dbReference type="PIRSR" id="PIRSR016502-1"/>
    </source>
</evidence>
<evidence type="ECO:0000256" key="8">
    <source>
        <dbReference type="SAM" id="Phobius"/>
    </source>
</evidence>
<keyword evidence="6 8" id="KW-0472">Membrane</keyword>
<dbReference type="RefSeq" id="WP_069994600.1">
    <property type="nucleotide sequence ID" value="NZ_FMPG01000002.1"/>
</dbReference>
<dbReference type="Gene3D" id="1.10.3430.10">
    <property type="entry name" value="Ammonium transporter AmtB like domains"/>
    <property type="match status" value="1"/>
</dbReference>
<feature type="transmembrane region" description="Helical" evidence="8">
    <location>
        <begin position="20"/>
        <end position="52"/>
    </location>
</feature>
<evidence type="ECO:0000256" key="2">
    <source>
        <dbReference type="ARBA" id="ARBA00005914"/>
    </source>
</evidence>
<evidence type="ECO:0000256" key="1">
    <source>
        <dbReference type="ARBA" id="ARBA00004651"/>
    </source>
</evidence>
<dbReference type="InterPro" id="IPR029020">
    <property type="entry name" value="Ammonium/urea_transptr"/>
</dbReference>
<dbReference type="Proteomes" id="UP000095768">
    <property type="component" value="Unassembled WGS sequence"/>
</dbReference>
<evidence type="ECO:0000256" key="3">
    <source>
        <dbReference type="ARBA" id="ARBA00022475"/>
    </source>
</evidence>
<dbReference type="OrthoDB" id="279428at2"/>
<dbReference type="PANTHER" id="PTHR10464">
    <property type="entry name" value="UREA TRANSPORTER"/>
    <property type="match status" value="1"/>
</dbReference>
<evidence type="ECO:0000313" key="10">
    <source>
        <dbReference type="EMBL" id="SCS60115.1"/>
    </source>
</evidence>
<gene>
    <name evidence="10" type="ORF">SAMEA2297795_00786</name>
    <name evidence="9" type="ORF">SAMEA2297796_00464</name>
</gene>
<feature type="transmembrane region" description="Helical" evidence="8">
    <location>
        <begin position="249"/>
        <end position="266"/>
    </location>
</feature>
<feature type="transmembrane region" description="Helical" evidence="8">
    <location>
        <begin position="272"/>
        <end position="291"/>
    </location>
</feature>
<organism evidence="10 12">
    <name type="scientific">Staphylococcus caeli</name>
    <dbReference type="NCBI Taxonomy" id="2201815"/>
    <lineage>
        <taxon>Bacteria</taxon>
        <taxon>Bacillati</taxon>
        <taxon>Bacillota</taxon>
        <taxon>Bacilli</taxon>
        <taxon>Bacillales</taxon>
        <taxon>Staphylococcaceae</taxon>
        <taxon>Staphylococcus</taxon>
    </lineage>
</organism>
<dbReference type="Pfam" id="PF03253">
    <property type="entry name" value="UT"/>
    <property type="match status" value="1"/>
</dbReference>
<dbReference type="GO" id="GO:0015204">
    <property type="term" value="F:urea transmembrane transporter activity"/>
    <property type="evidence" value="ECO:0007669"/>
    <property type="project" value="InterPro"/>
</dbReference>
<dbReference type="EMBL" id="FMPI01000002">
    <property type="protein sequence ID" value="SCS41589.1"/>
    <property type="molecule type" value="Genomic_DNA"/>
</dbReference>
<evidence type="ECO:0000313" key="11">
    <source>
        <dbReference type="Proteomes" id="UP000095412"/>
    </source>
</evidence>
<dbReference type="NCBIfam" id="TIGR03441">
    <property type="entry name" value="urea_trans_yut"/>
    <property type="match status" value="1"/>
</dbReference>
<evidence type="ECO:0000256" key="5">
    <source>
        <dbReference type="ARBA" id="ARBA00022989"/>
    </source>
</evidence>
<proteinExistence type="inferred from homology"/>
<keyword evidence="3" id="KW-1003">Cell membrane</keyword>
<evidence type="ECO:0000256" key="6">
    <source>
        <dbReference type="ARBA" id="ARBA00023136"/>
    </source>
</evidence>
<keyword evidence="4 8" id="KW-0812">Transmembrane</keyword>
<dbReference type="InterPro" id="IPR004937">
    <property type="entry name" value="Urea_transporter"/>
</dbReference>
<feature type="transmembrane region" description="Helical" evidence="8">
    <location>
        <begin position="224"/>
        <end position="242"/>
    </location>
</feature>
<feature type="site" description="Important for channel permeability" evidence="7">
    <location>
        <position position="278"/>
    </location>
</feature>
<sequence length="309" mass="33989">MYAVRIVLKNIAQVLLLDNAWTGLFILLGLFVGSWKVGTMALIASMIALLLAKRTNYSDDEINTGLAGFNPVLTAIALTLFLVPEWYSLIIIIVAITITMPIGSAFREFFKPFGVPMLTMPYVFVSWLVLLMSFQFKFVNADVNILPNAIHEIQFSGHSIHFFNAFLSGFSEVFLLKSVLAGLLILIGIFIASRKAGIFAIIANLIGFIAVIVLGANHDQINDGLFGYNVILTVLALGVTFSTRIQRNISIVIGILLTIVIHAGMTTLLTPFGLPVFTLPFIIATWIMLFAGNQMKEQQSNDSVDFYGM</sequence>
<dbReference type="GO" id="GO:0005886">
    <property type="term" value="C:plasma membrane"/>
    <property type="evidence" value="ECO:0007669"/>
    <property type="project" value="UniProtKB-SubCell"/>
</dbReference>
<evidence type="ECO:0000256" key="4">
    <source>
        <dbReference type="ARBA" id="ARBA00022692"/>
    </source>
</evidence>
<evidence type="ECO:0000313" key="12">
    <source>
        <dbReference type="Proteomes" id="UP000095768"/>
    </source>
</evidence>
<dbReference type="Proteomes" id="UP000095412">
    <property type="component" value="Unassembled WGS sequence"/>
</dbReference>
<feature type="transmembrane region" description="Helical" evidence="8">
    <location>
        <begin position="118"/>
        <end position="136"/>
    </location>
</feature>
<keyword evidence="11" id="KW-1185">Reference proteome</keyword>
<dbReference type="AlphaFoldDB" id="A0A1D4HWQ6"/>
<comment type="subcellular location">
    <subcellularLocation>
        <location evidence="1">Cell membrane</location>
        <topology evidence="1">Multi-pass membrane protein</topology>
    </subcellularLocation>
</comment>
<keyword evidence="5 8" id="KW-1133">Transmembrane helix</keyword>
<reference evidence="9 11" key="2">
    <citation type="submission" date="2016-09" db="EMBL/GenBank/DDBJ databases">
        <authorList>
            <consortium name="Pathogen Informatics"/>
            <person name="Sun Q."/>
            <person name="Inoue M."/>
        </authorList>
    </citation>
    <scope>NUCLEOTIDE SEQUENCE [LARGE SCALE GENOMIC DNA]</scope>
    <source>
        <strain evidence="9 11">82C</strain>
    </source>
</reference>
<accession>A0A1D4HWQ6</accession>